<keyword evidence="11" id="KW-0503">Monooxygenase</keyword>
<keyword evidence="9" id="KW-0732">Signal</keyword>
<evidence type="ECO:0000256" key="4">
    <source>
        <dbReference type="ARBA" id="ARBA00023157"/>
    </source>
</evidence>
<sequence>MLQLASVALLASTVAGHAIFQEIYLDGTSQGHLEGIRVPGSNNPVQDVTLNDIICNIGTTSSNTVIPVKAGQEITAELHHGLSGADPNDGDDPIAASHKGPILAYLAKVDDAASAAVTGLEWFKIFEDGYDSGTWAVDKLIENEGKVSFTLPTCVPDGQYLLRLELIALHGASTYPGAQFYMSCAQIEVSGGGSGSATTVAFPGAYKGADPGITINIYGDISEYTIPGPTVLSC</sequence>
<dbReference type="Pfam" id="PF03443">
    <property type="entry name" value="AA9"/>
    <property type="match status" value="1"/>
</dbReference>
<keyword evidence="4 8" id="KW-1015">Disulfide bond</keyword>
<gene>
    <name evidence="11" type="ORF">CYLTODRAFT_438664</name>
</gene>
<accession>A0A0D7AYB6</accession>
<protein>
    <recommendedName>
        <fullName evidence="8">AA9 family lytic polysaccharide monooxygenase</fullName>
        <ecNumber evidence="8">1.14.99.56</ecNumber>
    </recommendedName>
    <alternativeName>
        <fullName evidence="8">Endo-beta-1,4-glucanase</fullName>
    </alternativeName>
    <alternativeName>
        <fullName evidence="8">Glycosyl hydrolase 61 family protein</fullName>
    </alternativeName>
</protein>
<proteinExistence type="inferred from homology"/>
<feature type="domain" description="Auxiliary Activity family 9 catalytic" evidence="10">
    <location>
        <begin position="17"/>
        <end position="222"/>
    </location>
</feature>
<keyword evidence="5 8" id="KW-0119">Carbohydrate metabolism</keyword>
<dbReference type="PANTHER" id="PTHR33353">
    <property type="entry name" value="PUTATIVE (AFU_ORTHOLOGUE AFUA_1G12560)-RELATED"/>
    <property type="match status" value="1"/>
</dbReference>
<dbReference type="InterPro" id="IPR005103">
    <property type="entry name" value="AA9_LPMO"/>
</dbReference>
<reference evidence="11 12" key="1">
    <citation type="journal article" date="2015" name="Fungal Genet. Biol.">
        <title>Evolution of novel wood decay mechanisms in Agaricales revealed by the genome sequences of Fistulina hepatica and Cylindrobasidium torrendii.</title>
        <authorList>
            <person name="Floudas D."/>
            <person name="Held B.W."/>
            <person name="Riley R."/>
            <person name="Nagy L.G."/>
            <person name="Koehler G."/>
            <person name="Ransdell A.S."/>
            <person name="Younus H."/>
            <person name="Chow J."/>
            <person name="Chiniquy J."/>
            <person name="Lipzen A."/>
            <person name="Tritt A."/>
            <person name="Sun H."/>
            <person name="Haridas S."/>
            <person name="LaButti K."/>
            <person name="Ohm R.A."/>
            <person name="Kues U."/>
            <person name="Blanchette R.A."/>
            <person name="Grigoriev I.V."/>
            <person name="Minto R.E."/>
            <person name="Hibbett D.S."/>
        </authorList>
    </citation>
    <scope>NUCLEOTIDE SEQUENCE [LARGE SCALE GENOMIC DNA]</scope>
    <source>
        <strain evidence="11 12">FP15055 ss-10</strain>
    </source>
</reference>
<dbReference type="Gene3D" id="2.70.50.70">
    <property type="match status" value="1"/>
</dbReference>
<keyword evidence="2 8" id="KW-0964">Secreted</keyword>
<evidence type="ECO:0000256" key="5">
    <source>
        <dbReference type="ARBA" id="ARBA00023277"/>
    </source>
</evidence>
<dbReference type="EC" id="1.14.99.56" evidence="8"/>
<keyword evidence="12" id="KW-1185">Reference proteome</keyword>
<evidence type="ECO:0000256" key="7">
    <source>
        <dbReference type="ARBA" id="ARBA00044502"/>
    </source>
</evidence>
<evidence type="ECO:0000256" key="9">
    <source>
        <dbReference type="SAM" id="SignalP"/>
    </source>
</evidence>
<keyword evidence="11" id="KW-0560">Oxidoreductase</keyword>
<dbReference type="InterPro" id="IPR049892">
    <property type="entry name" value="AA9"/>
</dbReference>
<keyword evidence="6 8" id="KW-0624">Polysaccharide degradation</keyword>
<keyword evidence="3 8" id="KW-0136">Cellulose degradation</keyword>
<dbReference type="GO" id="GO:0030245">
    <property type="term" value="P:cellulose catabolic process"/>
    <property type="evidence" value="ECO:0007669"/>
    <property type="project" value="UniProtKB-UniRule"/>
</dbReference>
<dbReference type="EMBL" id="KN880713">
    <property type="protein sequence ID" value="KIY63207.1"/>
    <property type="molecule type" value="Genomic_DNA"/>
</dbReference>
<evidence type="ECO:0000256" key="6">
    <source>
        <dbReference type="ARBA" id="ARBA00023326"/>
    </source>
</evidence>
<name>A0A0D7AYB6_9AGAR</name>
<evidence type="ECO:0000256" key="1">
    <source>
        <dbReference type="ARBA" id="ARBA00004613"/>
    </source>
</evidence>
<organism evidence="11 12">
    <name type="scientific">Cylindrobasidium torrendii FP15055 ss-10</name>
    <dbReference type="NCBI Taxonomy" id="1314674"/>
    <lineage>
        <taxon>Eukaryota</taxon>
        <taxon>Fungi</taxon>
        <taxon>Dikarya</taxon>
        <taxon>Basidiomycota</taxon>
        <taxon>Agaricomycotina</taxon>
        <taxon>Agaricomycetes</taxon>
        <taxon>Agaricomycetidae</taxon>
        <taxon>Agaricales</taxon>
        <taxon>Marasmiineae</taxon>
        <taxon>Physalacriaceae</taxon>
        <taxon>Cylindrobasidium</taxon>
    </lineage>
</organism>
<comment type="domain">
    <text evidence="8">Has a modular structure: an endo-beta-1,4-glucanase catalytic module at the N-terminus, a linker rich in serines and threonines, and a C-terminal carbohydrate-binding module (CBM).</text>
</comment>
<dbReference type="GO" id="GO:0004497">
    <property type="term" value="F:monooxygenase activity"/>
    <property type="evidence" value="ECO:0007669"/>
    <property type="project" value="UniProtKB-KW"/>
</dbReference>
<evidence type="ECO:0000256" key="2">
    <source>
        <dbReference type="ARBA" id="ARBA00022525"/>
    </source>
</evidence>
<dbReference type="OrthoDB" id="2525337at2759"/>
<dbReference type="Proteomes" id="UP000054007">
    <property type="component" value="Unassembled WGS sequence"/>
</dbReference>
<dbReference type="AlphaFoldDB" id="A0A0D7AYB6"/>
<dbReference type="GO" id="GO:0005576">
    <property type="term" value="C:extracellular region"/>
    <property type="evidence" value="ECO:0007669"/>
    <property type="project" value="UniProtKB-SubCell"/>
</dbReference>
<dbReference type="GO" id="GO:0008810">
    <property type="term" value="F:cellulase activity"/>
    <property type="evidence" value="ECO:0007669"/>
    <property type="project" value="UniProtKB-UniRule"/>
</dbReference>
<evidence type="ECO:0000313" key="11">
    <source>
        <dbReference type="EMBL" id="KIY63207.1"/>
    </source>
</evidence>
<feature type="signal peptide" evidence="9">
    <location>
        <begin position="1"/>
        <end position="16"/>
    </location>
</feature>
<comment type="subcellular location">
    <subcellularLocation>
        <location evidence="1 8">Secreted</location>
    </subcellularLocation>
</comment>
<comment type="function">
    <text evidence="8">Lytic polysaccharide monooxygenase (LMPO) that depolymerizes crystalline and amorphous polysaccharides via the oxidation of scissile alpha- or beta-(1-4)-glycosidic bonds, yielding C1 and/or C4 oxidation products. Catalysis by LPMOs requires the reduction of the active-site copper from Cu(II) to Cu(I) by a reducing agent and H(2)O(2) or O(2) as a cosubstrate.</text>
</comment>
<dbReference type="STRING" id="1314674.A0A0D7AYB6"/>
<evidence type="ECO:0000313" key="12">
    <source>
        <dbReference type="Proteomes" id="UP000054007"/>
    </source>
</evidence>
<evidence type="ECO:0000256" key="8">
    <source>
        <dbReference type="RuleBase" id="RU368122"/>
    </source>
</evidence>
<dbReference type="CDD" id="cd21175">
    <property type="entry name" value="LPMO_AA9"/>
    <property type="match status" value="1"/>
</dbReference>
<comment type="similarity">
    <text evidence="7">Belongs to the polysaccharide monooxygenase AA9 family.</text>
</comment>
<dbReference type="PANTHER" id="PTHR33353:SF17">
    <property type="entry name" value="ENDO-BETA-1,4-GLUCANASE D"/>
    <property type="match status" value="1"/>
</dbReference>
<feature type="chain" id="PRO_5002316862" description="AA9 family lytic polysaccharide monooxygenase" evidence="9">
    <location>
        <begin position="17"/>
        <end position="234"/>
    </location>
</feature>
<comment type="catalytic activity">
    <reaction evidence="8">
        <text>[(1-&gt;4)-beta-D-glucosyl]n+m + reduced acceptor + O2 = 4-dehydro-beta-D-glucosyl-[(1-&gt;4)-beta-D-glucosyl]n-1 + [(1-&gt;4)-beta-D-glucosyl]m + acceptor + H2O.</text>
        <dbReference type="EC" id="1.14.99.56"/>
    </reaction>
</comment>
<dbReference type="GO" id="GO:0030248">
    <property type="term" value="F:cellulose binding"/>
    <property type="evidence" value="ECO:0007669"/>
    <property type="project" value="UniProtKB-UniRule"/>
</dbReference>
<evidence type="ECO:0000256" key="3">
    <source>
        <dbReference type="ARBA" id="ARBA00023001"/>
    </source>
</evidence>
<evidence type="ECO:0000259" key="10">
    <source>
        <dbReference type="Pfam" id="PF03443"/>
    </source>
</evidence>